<gene>
    <name evidence="4" type="primary">Arl16</name>
    <name evidence="4" type="ORF">PARPUN_R02511</name>
</gene>
<keyword evidence="5" id="KW-1185">Reference proteome</keyword>
<dbReference type="GO" id="GO:0003924">
    <property type="term" value="F:GTPase activity"/>
    <property type="evidence" value="ECO:0007669"/>
    <property type="project" value="InterPro"/>
</dbReference>
<dbReference type="SMART" id="SM00177">
    <property type="entry name" value="ARF"/>
    <property type="match status" value="1"/>
</dbReference>
<dbReference type="EMBL" id="VZTX01006870">
    <property type="protein sequence ID" value="NXU10583.1"/>
    <property type="molecule type" value="Genomic_DNA"/>
</dbReference>
<dbReference type="PANTHER" id="PTHR46688">
    <property type="entry name" value="ADP-RIBOSYLATION FACTOR-LIKE PROTEIN 16"/>
    <property type="match status" value="1"/>
</dbReference>
<dbReference type="Pfam" id="PF00025">
    <property type="entry name" value="Arf"/>
    <property type="match status" value="1"/>
</dbReference>
<evidence type="ECO:0000256" key="1">
    <source>
        <dbReference type="ARBA" id="ARBA00022741"/>
    </source>
</evidence>
<keyword evidence="1 3" id="KW-0547">Nucleotide-binding</keyword>
<dbReference type="SUPFAM" id="SSF52540">
    <property type="entry name" value="P-loop containing nucleoside triphosphate hydrolases"/>
    <property type="match status" value="1"/>
</dbReference>
<keyword evidence="2 3" id="KW-0342">GTP-binding</keyword>
<dbReference type="InterPro" id="IPR006689">
    <property type="entry name" value="Small_GTPase_ARF/SAR"/>
</dbReference>
<comment type="caution">
    <text evidence="4">The sequence shown here is derived from an EMBL/GenBank/DDBJ whole genome shotgun (WGS) entry which is preliminary data.</text>
</comment>
<dbReference type="GO" id="GO:0005525">
    <property type="term" value="F:GTP binding"/>
    <property type="evidence" value="ECO:0007669"/>
    <property type="project" value="UniProtKB-KW"/>
</dbReference>
<evidence type="ECO:0000313" key="4">
    <source>
        <dbReference type="EMBL" id="NXU10583.1"/>
    </source>
</evidence>
<feature type="binding site" evidence="3">
    <location>
        <position position="89"/>
    </location>
    <ligand>
        <name>GTP</name>
        <dbReference type="ChEBI" id="CHEBI:37565"/>
    </ligand>
</feature>
<dbReference type="PROSITE" id="PS51417">
    <property type="entry name" value="ARF"/>
    <property type="match status" value="1"/>
</dbReference>
<feature type="binding site" evidence="3">
    <location>
        <begin position="143"/>
        <end position="146"/>
    </location>
    <ligand>
        <name>GTP</name>
        <dbReference type="ChEBI" id="CHEBI:37565"/>
    </ligand>
</feature>
<accession>A0A7L3HYR1</accession>
<name>A0A7L3HYR1_9PASS</name>
<evidence type="ECO:0000256" key="2">
    <source>
        <dbReference type="ARBA" id="ARBA00023134"/>
    </source>
</evidence>
<organism evidence="4 5">
    <name type="scientific">Pardalotus punctatus</name>
    <name type="common">spotted pardalote</name>
    <dbReference type="NCBI Taxonomy" id="254575"/>
    <lineage>
        <taxon>Eukaryota</taxon>
        <taxon>Metazoa</taxon>
        <taxon>Chordata</taxon>
        <taxon>Craniata</taxon>
        <taxon>Vertebrata</taxon>
        <taxon>Euteleostomi</taxon>
        <taxon>Archelosauria</taxon>
        <taxon>Archosauria</taxon>
        <taxon>Dinosauria</taxon>
        <taxon>Saurischia</taxon>
        <taxon>Theropoda</taxon>
        <taxon>Coelurosauria</taxon>
        <taxon>Aves</taxon>
        <taxon>Neognathae</taxon>
        <taxon>Neoaves</taxon>
        <taxon>Telluraves</taxon>
        <taxon>Australaves</taxon>
        <taxon>Passeriformes</taxon>
        <taxon>Meliphagoidea</taxon>
        <taxon>Pardalotidae</taxon>
        <taxon>Pardalotus</taxon>
    </lineage>
</organism>
<sequence length="201" mass="21277">ASAGAVPVPRGGSAMAAGRSPPTFLLLGAAGGGKSLLVRRLRHIRRAWGHRGGREGRAGEPAGRVPVPVGTNLTDLRLPRKVTVRELGGCMGPIWPSYYSECSALLFVVDASNPTQVSSSCIQLLSVLSATPLASVPVLVLFNKIDLPCYMSLVEMKSLFRMQDIVSCATQPITILETSARDGTGLADVLQWLQAALRDPC</sequence>
<dbReference type="InterPro" id="IPR027417">
    <property type="entry name" value="P-loop_NTPase"/>
</dbReference>
<dbReference type="AlphaFoldDB" id="A0A7L3HYR1"/>
<dbReference type="PANTHER" id="PTHR46688:SF1">
    <property type="entry name" value="ADP-RIBOSYLATION FACTOR-LIKE PROTEIN 16"/>
    <property type="match status" value="1"/>
</dbReference>
<dbReference type="Proteomes" id="UP000570592">
    <property type="component" value="Unassembled WGS sequence"/>
</dbReference>
<proteinExistence type="predicted"/>
<protein>
    <submittedName>
        <fullName evidence="4">ARL16 protein</fullName>
    </submittedName>
</protein>
<feature type="non-terminal residue" evidence="4">
    <location>
        <position position="1"/>
    </location>
</feature>
<reference evidence="4 5" key="1">
    <citation type="submission" date="2019-09" db="EMBL/GenBank/DDBJ databases">
        <title>Bird 10,000 Genomes (B10K) Project - Family phase.</title>
        <authorList>
            <person name="Zhang G."/>
        </authorList>
    </citation>
    <scope>NUCLEOTIDE SEQUENCE [LARGE SCALE GENOMIC DNA]</scope>
    <source>
        <strain evidence="4">B10K-DU-029-51</strain>
    </source>
</reference>
<evidence type="ECO:0000256" key="3">
    <source>
        <dbReference type="PIRSR" id="PIRSR606689-1"/>
    </source>
</evidence>
<feature type="non-terminal residue" evidence="4">
    <location>
        <position position="201"/>
    </location>
</feature>
<dbReference type="Gene3D" id="3.40.50.300">
    <property type="entry name" value="P-loop containing nucleotide triphosphate hydrolases"/>
    <property type="match status" value="1"/>
</dbReference>
<evidence type="ECO:0000313" key="5">
    <source>
        <dbReference type="Proteomes" id="UP000570592"/>
    </source>
</evidence>